<organism evidence="7 8">
    <name type="scientific">Canna indica</name>
    <name type="common">Indian-shot</name>
    <dbReference type="NCBI Taxonomy" id="4628"/>
    <lineage>
        <taxon>Eukaryota</taxon>
        <taxon>Viridiplantae</taxon>
        <taxon>Streptophyta</taxon>
        <taxon>Embryophyta</taxon>
        <taxon>Tracheophyta</taxon>
        <taxon>Spermatophyta</taxon>
        <taxon>Magnoliopsida</taxon>
        <taxon>Liliopsida</taxon>
        <taxon>Zingiberales</taxon>
        <taxon>Cannaceae</taxon>
        <taxon>Canna</taxon>
    </lineage>
</organism>
<reference evidence="7 8" key="1">
    <citation type="submission" date="2023-10" db="EMBL/GenBank/DDBJ databases">
        <title>Chromosome-scale genome assembly provides insights into flower coloration mechanisms of Canna indica.</title>
        <authorList>
            <person name="Li C."/>
        </authorList>
    </citation>
    <scope>NUCLEOTIDE SEQUENCE [LARGE SCALE GENOMIC DNA]</scope>
    <source>
        <tissue evidence="7">Flower</tissue>
    </source>
</reference>
<comment type="subcellular location">
    <subcellularLocation>
        <location evidence="3">Nucleus lamina</location>
    </subcellularLocation>
</comment>
<feature type="region of interest" description="Disordered" evidence="6">
    <location>
        <begin position="721"/>
        <end position="747"/>
    </location>
</feature>
<dbReference type="InterPro" id="IPR040418">
    <property type="entry name" value="CRWN"/>
</dbReference>
<keyword evidence="1 5" id="KW-0175">Coiled coil</keyword>
<feature type="region of interest" description="Disordered" evidence="6">
    <location>
        <begin position="1"/>
        <end position="44"/>
    </location>
</feature>
<proteinExistence type="inferred from homology"/>
<dbReference type="EMBL" id="CP136890">
    <property type="protein sequence ID" value="WOK92539.1"/>
    <property type="molecule type" value="Genomic_DNA"/>
</dbReference>
<gene>
    <name evidence="7" type="ORF">Cni_G01230</name>
</gene>
<feature type="compositionally biased region" description="Polar residues" evidence="6">
    <location>
        <begin position="19"/>
        <end position="30"/>
    </location>
</feature>
<dbReference type="GO" id="GO:0005652">
    <property type="term" value="C:nuclear lamina"/>
    <property type="evidence" value="ECO:0007669"/>
    <property type="project" value="UniProtKB-SubCell"/>
</dbReference>
<feature type="compositionally biased region" description="Basic and acidic residues" evidence="6">
    <location>
        <begin position="1008"/>
        <end position="1020"/>
    </location>
</feature>
<feature type="compositionally biased region" description="Polar residues" evidence="6">
    <location>
        <begin position="637"/>
        <end position="646"/>
    </location>
</feature>
<evidence type="ECO:0000256" key="2">
    <source>
        <dbReference type="ARBA" id="ARBA00023242"/>
    </source>
</evidence>
<dbReference type="AlphaFoldDB" id="A0AAQ3JM58"/>
<feature type="coiled-coil region" evidence="5">
    <location>
        <begin position="266"/>
        <end position="318"/>
    </location>
</feature>
<evidence type="ECO:0000256" key="3">
    <source>
        <dbReference type="ARBA" id="ARBA00024186"/>
    </source>
</evidence>
<feature type="region of interest" description="Disordered" evidence="6">
    <location>
        <begin position="623"/>
        <end position="665"/>
    </location>
</feature>
<dbReference type="GO" id="GO:0006997">
    <property type="term" value="P:nucleus organization"/>
    <property type="evidence" value="ECO:0007669"/>
    <property type="project" value="InterPro"/>
</dbReference>
<dbReference type="PANTHER" id="PTHR31908:SF11">
    <property type="entry name" value="PROTEIN CROWDED NUCLEI 1"/>
    <property type="match status" value="1"/>
</dbReference>
<keyword evidence="8" id="KW-1185">Reference proteome</keyword>
<protein>
    <submittedName>
        <fullName evidence="7">Protein CROWDED NUCLEI 1-like</fullName>
    </submittedName>
</protein>
<sequence length="1027" mass="117411">MLAPGKKGWFLSPRATRVPRNQQPSTSTPGNCGGLVPGDGEGGGSLVGDVIHQPKMLLLPLRGDGQDHNEEQSEAEVWRRFGEAGFLDEAVLRRRDREALAQRISELEKELYQYQYHMGLLLIEKKELTAKYEKLRQEMYEAVEIKKRMEAAHIVSISEHEKQEENMRKAMGFQRESIVNLEKALKEMHAETAKVRSEYQMKLSEVRALEAIVEEKNTEVKGKLHSLDARLAEVSRRSTDIDRRLEDVETRELKLHKQSSSFIAKKQASENDLAKKSQDLEAQEQELLDNQKTLAEQHNLLNERENTLKKKEKQLEEAWQTLEICKDSIKLKEDDISVRLRVLHAKEKEAVIKLEMLEKKEKELVTTEEQLSNRERVDIQEIMGYHNSILVSQKEEFELETEKKRRAVDEQLEGRINAVIHKETILVNREREVLKKEQDLERQAGNLKIREDENNMFLNAFKETIENEKEELRQEWVKFEKERELLGEGRLSLEEGLKKLCDEKEKFDQWRHVEEERLKKKDVKVSGHVQMDIEDSKWKEDASTDKTTDQKLNAEILDSENAHAADDVDAYIMQRNQEPDTETRQVEEIDYPRNNITINTCIILSNLDESKIVPMEEHKDQLKKRKADVLGSKNEVDQTTPTTLSHNNKDHAEAPSSESNFFPSPAENLKVCRNWGMKDGEDEIVSGENPEISDRGTCPGSVKPEAQMSCMESCSRLLDFSPDKRTSEHSDKSDCLDGEPLEHEDNLEPGLLLGDDNSSEWAQSASAIQYKRMNKVDNAEKDFLRNLDSPTNILKLNDSPREMREPTLPFSNEQEERTGCFLSPQLIPVTPSLKRKKCDRGARKRSVFVKKARSVNALIEDDNLEKICQSKHDEHSTYEGKKPIPKCLNEGYCYNGDQAAAHAARNDEHGILNTGPEGQNVEAHSEYTSPSEGQNTESQSEDTSSLGCSSEMENSPGTEILGSKRYNFRHSTVVRAVAVSQALACQTKRKEKGGLEQSLKNKVMKIVENDGEEAQRHKCSGENSGHQ</sequence>
<name>A0AAQ3JM58_9LILI</name>
<feature type="compositionally biased region" description="Basic and acidic residues" evidence="6">
    <location>
        <begin position="721"/>
        <end position="746"/>
    </location>
</feature>
<evidence type="ECO:0000256" key="6">
    <source>
        <dbReference type="SAM" id="MobiDB-lite"/>
    </source>
</evidence>
<evidence type="ECO:0000313" key="8">
    <source>
        <dbReference type="Proteomes" id="UP001327560"/>
    </source>
</evidence>
<feature type="region of interest" description="Disordered" evidence="6">
    <location>
        <begin position="909"/>
        <end position="963"/>
    </location>
</feature>
<accession>A0AAQ3JM58</accession>
<feature type="coiled-coil region" evidence="5">
    <location>
        <begin position="118"/>
        <end position="152"/>
    </location>
</feature>
<evidence type="ECO:0000256" key="1">
    <source>
        <dbReference type="ARBA" id="ARBA00023054"/>
    </source>
</evidence>
<dbReference type="PANTHER" id="PTHR31908">
    <property type="entry name" value="PROTEIN CROWDED NUCLEI 4"/>
    <property type="match status" value="1"/>
</dbReference>
<feature type="compositionally biased region" description="Polar residues" evidence="6">
    <location>
        <begin position="926"/>
        <end position="957"/>
    </location>
</feature>
<dbReference type="Proteomes" id="UP001327560">
    <property type="component" value="Chromosome 1"/>
</dbReference>
<comment type="similarity">
    <text evidence="4">Belongs to the CRWN family.</text>
</comment>
<feature type="region of interest" description="Disordered" evidence="6">
    <location>
        <begin position="1008"/>
        <end position="1027"/>
    </location>
</feature>
<feature type="coiled-coil region" evidence="5">
    <location>
        <begin position="455"/>
        <end position="482"/>
    </location>
</feature>
<feature type="compositionally biased region" description="Gly residues" evidence="6">
    <location>
        <begin position="31"/>
        <end position="44"/>
    </location>
</feature>
<evidence type="ECO:0000256" key="5">
    <source>
        <dbReference type="SAM" id="Coils"/>
    </source>
</evidence>
<keyword evidence="2" id="KW-0539">Nucleus</keyword>
<evidence type="ECO:0000256" key="4">
    <source>
        <dbReference type="ARBA" id="ARBA00024208"/>
    </source>
</evidence>
<evidence type="ECO:0000313" key="7">
    <source>
        <dbReference type="EMBL" id="WOK92539.1"/>
    </source>
</evidence>